<protein>
    <submittedName>
        <fullName evidence="1">Uncharacterized protein</fullName>
    </submittedName>
</protein>
<sequence>MTVLLDCFFLQATHSDLSVIGQILAELTGRLRQMRTALWACMQLINWNTTSSYAHTVKYLTETSSHSLSVQSAARNCPKLSQTQPLVNIVKPPKILARPLMDIQSQMDGIHFSQTTTTTGTTVHQIHNNNNGNKSNNNKNHNSAQHLLLLPGAVNAAGLCWSQRNVQTPSARPIFTQSAQYLSDQVFIPEAGLLTSDPNGTVQSSNPLFPHPAVQPGQPTLIMPSTLFTGNFNPTSGLGPQLCRFQPGNRYPDRL</sequence>
<dbReference type="Proteomes" id="UP000728185">
    <property type="component" value="Unassembled WGS sequence"/>
</dbReference>
<accession>A0A8E0VDT6</accession>
<evidence type="ECO:0000313" key="2">
    <source>
        <dbReference type="Proteomes" id="UP000728185"/>
    </source>
</evidence>
<name>A0A8E0VDT6_9TREM</name>
<comment type="caution">
    <text evidence="1">The sequence shown here is derived from an EMBL/GenBank/DDBJ whole genome shotgun (WGS) entry which is preliminary data.</text>
</comment>
<dbReference type="EMBL" id="LUCM01011759">
    <property type="protein sequence ID" value="KAA0183505.1"/>
    <property type="molecule type" value="Genomic_DNA"/>
</dbReference>
<evidence type="ECO:0000313" key="1">
    <source>
        <dbReference type="EMBL" id="KAA0183505.1"/>
    </source>
</evidence>
<organism evidence="1 2">
    <name type="scientific">Fasciolopsis buskii</name>
    <dbReference type="NCBI Taxonomy" id="27845"/>
    <lineage>
        <taxon>Eukaryota</taxon>
        <taxon>Metazoa</taxon>
        <taxon>Spiralia</taxon>
        <taxon>Lophotrochozoa</taxon>
        <taxon>Platyhelminthes</taxon>
        <taxon>Trematoda</taxon>
        <taxon>Digenea</taxon>
        <taxon>Plagiorchiida</taxon>
        <taxon>Echinostomata</taxon>
        <taxon>Echinostomatoidea</taxon>
        <taxon>Fasciolidae</taxon>
        <taxon>Fasciolopsis</taxon>
    </lineage>
</organism>
<dbReference type="AlphaFoldDB" id="A0A8E0VDT6"/>
<keyword evidence="2" id="KW-1185">Reference proteome</keyword>
<gene>
    <name evidence="1" type="ORF">FBUS_11700</name>
</gene>
<dbReference type="OrthoDB" id="10512540at2759"/>
<proteinExistence type="predicted"/>
<reference evidence="1" key="1">
    <citation type="submission" date="2019-05" db="EMBL/GenBank/DDBJ databases">
        <title>Annotation for the trematode Fasciolopsis buski.</title>
        <authorList>
            <person name="Choi Y.-J."/>
        </authorList>
    </citation>
    <scope>NUCLEOTIDE SEQUENCE</scope>
    <source>
        <strain evidence="1">HT</strain>
        <tissue evidence="1">Whole worm</tissue>
    </source>
</reference>